<evidence type="ECO:0000256" key="2">
    <source>
        <dbReference type="SAM" id="MobiDB-lite"/>
    </source>
</evidence>
<proteinExistence type="predicted"/>
<evidence type="ECO:0000313" key="4">
    <source>
        <dbReference type="Proteomes" id="UP001597112"/>
    </source>
</evidence>
<evidence type="ECO:0000313" key="3">
    <source>
        <dbReference type="EMBL" id="MFD0998687.1"/>
    </source>
</evidence>
<keyword evidence="1" id="KW-0175">Coiled coil</keyword>
<name>A0ABW3JXG2_9BACT</name>
<feature type="coiled-coil region" evidence="1">
    <location>
        <begin position="108"/>
        <end position="149"/>
    </location>
</feature>
<dbReference type="EMBL" id="JBHTKA010000001">
    <property type="protein sequence ID" value="MFD0998687.1"/>
    <property type="molecule type" value="Genomic_DNA"/>
</dbReference>
<dbReference type="Proteomes" id="UP001597112">
    <property type="component" value="Unassembled WGS sequence"/>
</dbReference>
<comment type="caution">
    <text evidence="3">The sequence shown here is derived from an EMBL/GenBank/DDBJ whole genome shotgun (WGS) entry which is preliminary data.</text>
</comment>
<dbReference type="RefSeq" id="WP_377575789.1">
    <property type="nucleotide sequence ID" value="NZ_JBHTKA010000001.1"/>
</dbReference>
<sequence>MGLIAKEKYDQRKIDRLLDHLKIYFEKGRPIDFEIIVDGFKVVRRTSDIEMFGLYENHVDADTKSVEILLYSGTSNSNDKHIFFFGNAPKENFDGIDVDDQIENGVTQRLREQEFVKLQDKNKELEDEVKELEKEVERLEKTNEQLEASRSPLHGVLGSLGSSMVEAFIKRNPKIMASIPGGSALAGLLDDSIPPPPAEDVEVSFKPKSSEESSAPQVLSDLDQQALQFVNQLKAVFNKEEFNKINLILQSLAQDKSRFDSVFQTLNIQTN</sequence>
<evidence type="ECO:0000256" key="1">
    <source>
        <dbReference type="SAM" id="Coils"/>
    </source>
</evidence>
<accession>A0ABW3JXG2</accession>
<organism evidence="3 4">
    <name type="scientific">Ohtaekwangia kribbensis</name>
    <dbReference type="NCBI Taxonomy" id="688913"/>
    <lineage>
        <taxon>Bacteria</taxon>
        <taxon>Pseudomonadati</taxon>
        <taxon>Bacteroidota</taxon>
        <taxon>Cytophagia</taxon>
        <taxon>Cytophagales</taxon>
        <taxon>Fulvivirgaceae</taxon>
        <taxon>Ohtaekwangia</taxon>
    </lineage>
</organism>
<reference evidence="4" key="1">
    <citation type="journal article" date="2019" name="Int. J. Syst. Evol. Microbiol.">
        <title>The Global Catalogue of Microorganisms (GCM) 10K type strain sequencing project: providing services to taxonomists for standard genome sequencing and annotation.</title>
        <authorList>
            <consortium name="The Broad Institute Genomics Platform"/>
            <consortium name="The Broad Institute Genome Sequencing Center for Infectious Disease"/>
            <person name="Wu L."/>
            <person name="Ma J."/>
        </authorList>
    </citation>
    <scope>NUCLEOTIDE SEQUENCE [LARGE SCALE GENOMIC DNA]</scope>
    <source>
        <strain evidence="4">CCUG 58938</strain>
    </source>
</reference>
<keyword evidence="4" id="KW-1185">Reference proteome</keyword>
<protein>
    <submittedName>
        <fullName evidence="3">Uncharacterized protein</fullName>
    </submittedName>
</protein>
<gene>
    <name evidence="3" type="ORF">ACFQ21_05185</name>
</gene>
<feature type="region of interest" description="Disordered" evidence="2">
    <location>
        <begin position="190"/>
        <end position="218"/>
    </location>
</feature>
<dbReference type="Gene3D" id="1.20.5.340">
    <property type="match status" value="1"/>
</dbReference>